<protein>
    <submittedName>
        <fullName evidence="2">Transcription termination factor NusB</fullName>
    </submittedName>
</protein>
<proteinExistence type="predicted"/>
<gene>
    <name evidence="2" type="ORF">ABIF29_005746</name>
</gene>
<evidence type="ECO:0000313" key="2">
    <source>
        <dbReference type="EMBL" id="MEY9318947.1"/>
    </source>
</evidence>
<accession>A0ABV4F7U9</accession>
<comment type="caution">
    <text evidence="2">The sequence shown here is derived from an EMBL/GenBank/DDBJ whole genome shotgun (WGS) entry which is preliminary data.</text>
</comment>
<organism evidence="2 3">
    <name type="scientific">Bradyrhizobium elkanii</name>
    <dbReference type="NCBI Taxonomy" id="29448"/>
    <lineage>
        <taxon>Bacteria</taxon>
        <taxon>Pseudomonadati</taxon>
        <taxon>Pseudomonadota</taxon>
        <taxon>Alphaproteobacteria</taxon>
        <taxon>Hyphomicrobiales</taxon>
        <taxon>Nitrobacteraceae</taxon>
        <taxon>Bradyrhizobium</taxon>
    </lineage>
</organism>
<dbReference type="EMBL" id="JBGBZA010000002">
    <property type="protein sequence ID" value="MEY9318947.1"/>
    <property type="molecule type" value="Genomic_DNA"/>
</dbReference>
<evidence type="ECO:0000313" key="3">
    <source>
        <dbReference type="Proteomes" id="UP001565471"/>
    </source>
</evidence>
<feature type="coiled-coil region" evidence="1">
    <location>
        <begin position="39"/>
        <end position="66"/>
    </location>
</feature>
<reference evidence="2 3" key="1">
    <citation type="submission" date="2024-07" db="EMBL/GenBank/DDBJ databases">
        <title>Genomic Encyclopedia of Type Strains, Phase V (KMG-V): Genome sequencing to study the core and pangenomes of soil and plant-associated prokaryotes.</title>
        <authorList>
            <person name="Whitman W."/>
        </authorList>
    </citation>
    <scope>NUCLEOTIDE SEQUENCE [LARGE SCALE GENOMIC DNA]</scope>
    <source>
        <strain evidence="2 3">USDA 415</strain>
    </source>
</reference>
<keyword evidence="1" id="KW-0175">Coiled coil</keyword>
<name>A0ABV4F7U9_BRAEL</name>
<dbReference type="Proteomes" id="UP001565471">
    <property type="component" value="Unassembled WGS sequence"/>
</dbReference>
<evidence type="ECO:0000256" key="1">
    <source>
        <dbReference type="SAM" id="Coils"/>
    </source>
</evidence>
<keyword evidence="3" id="KW-1185">Reference proteome</keyword>
<sequence length="119" mass="13367">MRPAALDDIVLSNLKQRVLAPERIVELLKSLIERQAAKSESADHRLLALQKELSDAEDRLKRLYRSVEDGIAELDDILQKRSMEARMSSADLVHRNGLASALCRSMNEVMSALRAATLR</sequence>